<dbReference type="Pfam" id="PF12796">
    <property type="entry name" value="Ank_2"/>
    <property type="match status" value="1"/>
</dbReference>
<gene>
    <name evidence="16 17 18" type="primary">LOC117648204</name>
</gene>
<evidence type="ECO:0000259" key="14">
    <source>
        <dbReference type="Pfam" id="PF00520"/>
    </source>
</evidence>
<proteinExistence type="predicted"/>
<evidence type="ECO:0000256" key="7">
    <source>
        <dbReference type="ARBA" id="ARBA00023043"/>
    </source>
</evidence>
<keyword evidence="15" id="KW-1185">Reference proteome</keyword>
<keyword evidence="9 13" id="KW-0472">Membrane</keyword>
<feature type="transmembrane region" description="Helical" evidence="13">
    <location>
        <begin position="853"/>
        <end position="875"/>
    </location>
</feature>
<dbReference type="SUPFAM" id="SSF48403">
    <property type="entry name" value="Ankyrin repeat"/>
    <property type="match status" value="2"/>
</dbReference>
<dbReference type="RefSeq" id="XP_034246436.1">
    <property type="nucleotide sequence ID" value="XM_034390545.1"/>
</dbReference>
<dbReference type="PANTHER" id="PTHR47143">
    <property type="entry name" value="TRANSIENT RECEPTOR POTENTIAL CATION CHANNEL PROTEIN PAINLESS"/>
    <property type="match status" value="1"/>
</dbReference>
<dbReference type="CTD" id="37985"/>
<keyword evidence="16 17" id="KW-0675">Receptor</keyword>
<evidence type="ECO:0000256" key="4">
    <source>
        <dbReference type="ARBA" id="ARBA00022692"/>
    </source>
</evidence>
<feature type="compositionally biased region" description="Basic and acidic residues" evidence="12">
    <location>
        <begin position="514"/>
        <end position="525"/>
    </location>
</feature>
<dbReference type="KEGG" id="tpal:117648204"/>
<dbReference type="PANTHER" id="PTHR47143:SF4">
    <property type="entry name" value="TRANSIENT RECEPTOR POTENTIAL CATION CHANNEL PROTEIN PAINLESS"/>
    <property type="match status" value="1"/>
</dbReference>
<feature type="repeat" description="ANK" evidence="11">
    <location>
        <begin position="307"/>
        <end position="339"/>
    </location>
</feature>
<evidence type="ECO:0000256" key="1">
    <source>
        <dbReference type="ARBA" id="ARBA00004141"/>
    </source>
</evidence>
<keyword evidence="3" id="KW-0716">Sensory transduction</keyword>
<dbReference type="SMART" id="SM00248">
    <property type="entry name" value="ANK"/>
    <property type="match status" value="7"/>
</dbReference>
<feature type="region of interest" description="Disordered" evidence="12">
    <location>
        <begin position="512"/>
        <end position="531"/>
    </location>
</feature>
<evidence type="ECO:0000256" key="6">
    <source>
        <dbReference type="ARBA" id="ARBA00022989"/>
    </source>
</evidence>
<feature type="transmembrane region" description="Helical" evidence="13">
    <location>
        <begin position="778"/>
        <end position="797"/>
    </location>
</feature>
<evidence type="ECO:0000256" key="11">
    <source>
        <dbReference type="PROSITE-ProRule" id="PRU00023"/>
    </source>
</evidence>
<dbReference type="GO" id="GO:0005216">
    <property type="term" value="F:monoatomic ion channel activity"/>
    <property type="evidence" value="ECO:0007669"/>
    <property type="project" value="InterPro"/>
</dbReference>
<keyword evidence="10" id="KW-0407">Ion channel</keyword>
<feature type="repeat" description="ANK" evidence="11">
    <location>
        <begin position="103"/>
        <end position="136"/>
    </location>
</feature>
<sequence>MGTEYRERAYPARPRDGTVAVVRPLSPKDPDLSDELASAYNARDLDTFTELLSEWSGAADPADWQATAAAGALSTLLRRASGDQGRGAYVRALLAAGVDPNRVNPFPLHLAAAAANAESLQELLRAEGLDVNRQDKWGTALHAAVARQRLAPKVPDTVGGWVEPSAVALSAEKRDELEHGYRRCVQLLMRHPRVDFNMANGDGLTAVHQAAQGDAPAAMLQLLLTEGGSDLNVDSGRDSHGRTARDAIRDRHPQLASRLPPHALAELSADKLFFYLYSRESEQFLAALQQPVPRHENKASLLDADDGTHTLLQLASKDGLYDAVKALLQGGADPNRTGGERATALALACLHGHHRVVRALVSDSRTDLRAGRPLHAAIKGAAKAKAEPQQGGEARDHHRCVQILLARGVDVHALDETKAPALYHAARNELADMVRTLLKAGANVGQSDGSTAPINYMSPAVLRTHFDQCISTNGLSPLDKEYEVIFDYSNLSEPCRRQGDGWLRLRKRFQAAKAEPEPASNREEDAVQSAGLGGGQVDSYGWRDPAAAAEGGHGQAGSKPGKQVAVQRGPAAKQGAGYRETATLLYLAYAEDPRMQELLTHPLLTSYLHLKWRRVKAVYIVSSLILHLVFSLLVTFYAILRDVKFGGLVDLLDGNRASGDAAGTDATPKISEWDVQCSFALMGVLIFYSVWELLRVWPRLPHFFSLNDFLAVVSIPVLAMLIATNLQGEDDPYVRRPLAAFAVLMTWIRHILLWAPVSQHLATNIEMFKRVSFNCFKVLLSYGVLMAAFALSFYILFHNCSSGTGQCVQGGDDDDDEFFHNPFTSIFKTFVMLTGEFDASSLPFKAFPGTSHVLFLLFVFLVSIVLFNLLLGLAVSDTAVIRKDAELWAYVTRAEHLYFTEIATVTHLSTWVPFPSPNLFQDERERRVRVLCNEGNRVLFPSAKSGTVQKCCCLPRCFKRFCDRVMDPDIMKDVSELLQGRNAQADAI</sequence>
<keyword evidence="8" id="KW-0406">Ion transport</keyword>
<evidence type="ECO:0000256" key="9">
    <source>
        <dbReference type="ARBA" id="ARBA00023136"/>
    </source>
</evidence>
<keyword evidence="2" id="KW-0813">Transport</keyword>
<evidence type="ECO:0000256" key="10">
    <source>
        <dbReference type="ARBA" id="ARBA00023303"/>
    </source>
</evidence>
<dbReference type="GeneID" id="117648204"/>
<name>A0A6P8ZCK1_THRPL</name>
<dbReference type="InterPro" id="IPR005821">
    <property type="entry name" value="Ion_trans_dom"/>
</dbReference>
<keyword evidence="6 13" id="KW-1133">Transmembrane helix</keyword>
<comment type="subcellular location">
    <subcellularLocation>
        <location evidence="1">Membrane</location>
        <topology evidence="1">Multi-pass membrane protein</topology>
    </subcellularLocation>
</comment>
<evidence type="ECO:0000256" key="12">
    <source>
        <dbReference type="SAM" id="MobiDB-lite"/>
    </source>
</evidence>
<dbReference type="InterPro" id="IPR052076">
    <property type="entry name" value="TRP_cation_channel"/>
</dbReference>
<dbReference type="AlphaFoldDB" id="A0A6P8ZCK1"/>
<feature type="transmembrane region" description="Helical" evidence="13">
    <location>
        <begin position="617"/>
        <end position="640"/>
    </location>
</feature>
<feature type="domain" description="Ion transport" evidence="14">
    <location>
        <begin position="684"/>
        <end position="885"/>
    </location>
</feature>
<evidence type="ECO:0000313" key="18">
    <source>
        <dbReference type="RefSeq" id="XP_034246438.1"/>
    </source>
</evidence>
<feature type="transmembrane region" description="Helical" evidence="13">
    <location>
        <begin position="709"/>
        <end position="726"/>
    </location>
</feature>
<dbReference type="Gene3D" id="1.10.287.70">
    <property type="match status" value="1"/>
</dbReference>
<dbReference type="RefSeq" id="XP_034246438.1">
    <property type="nucleotide sequence ID" value="XM_034390547.1"/>
</dbReference>
<dbReference type="GO" id="GO:0034703">
    <property type="term" value="C:cation channel complex"/>
    <property type="evidence" value="ECO:0007669"/>
    <property type="project" value="UniProtKB-ARBA"/>
</dbReference>
<evidence type="ECO:0000256" key="3">
    <source>
        <dbReference type="ARBA" id="ARBA00022606"/>
    </source>
</evidence>
<keyword evidence="5" id="KW-0677">Repeat</keyword>
<evidence type="ECO:0000256" key="13">
    <source>
        <dbReference type="SAM" id="Phobius"/>
    </source>
</evidence>
<protein>
    <submittedName>
        <fullName evidence="16 17">Transient receptor potential cation channel protein painless isoform X1</fullName>
    </submittedName>
</protein>
<keyword evidence="7 11" id="KW-0040">ANK repeat</keyword>
<dbReference type="InterPro" id="IPR036770">
    <property type="entry name" value="Ankyrin_rpt-contain_sf"/>
</dbReference>
<feature type="transmembrane region" description="Helical" evidence="13">
    <location>
        <begin position="679"/>
        <end position="697"/>
    </location>
</feature>
<keyword evidence="4 13" id="KW-0812">Transmembrane</keyword>
<reference evidence="16 17" key="1">
    <citation type="submission" date="2025-04" db="UniProtKB">
        <authorList>
            <consortium name="RefSeq"/>
        </authorList>
    </citation>
    <scope>IDENTIFICATION</scope>
    <source>
        <tissue evidence="16 17">Total insect</tissue>
    </source>
</reference>
<feature type="transmembrane region" description="Helical" evidence="13">
    <location>
        <begin position="738"/>
        <end position="757"/>
    </location>
</feature>
<dbReference type="RefSeq" id="XP_034246437.1">
    <property type="nucleotide sequence ID" value="XM_034390546.1"/>
</dbReference>
<feature type="repeat" description="ANK" evidence="11">
    <location>
        <begin position="417"/>
        <end position="449"/>
    </location>
</feature>
<organism evidence="17">
    <name type="scientific">Thrips palmi</name>
    <name type="common">Melon thrips</name>
    <dbReference type="NCBI Taxonomy" id="161013"/>
    <lineage>
        <taxon>Eukaryota</taxon>
        <taxon>Metazoa</taxon>
        <taxon>Ecdysozoa</taxon>
        <taxon>Arthropoda</taxon>
        <taxon>Hexapoda</taxon>
        <taxon>Insecta</taxon>
        <taxon>Pterygota</taxon>
        <taxon>Neoptera</taxon>
        <taxon>Paraneoptera</taxon>
        <taxon>Thysanoptera</taxon>
        <taxon>Terebrantia</taxon>
        <taxon>Thripoidea</taxon>
        <taxon>Thripidae</taxon>
        <taxon>Thrips</taxon>
    </lineage>
</organism>
<dbReference type="Proteomes" id="UP000515158">
    <property type="component" value="Unplaced"/>
</dbReference>
<evidence type="ECO:0000256" key="5">
    <source>
        <dbReference type="ARBA" id="ARBA00022737"/>
    </source>
</evidence>
<evidence type="ECO:0000313" key="17">
    <source>
        <dbReference type="RefSeq" id="XP_034246437.1"/>
    </source>
</evidence>
<evidence type="ECO:0000256" key="8">
    <source>
        <dbReference type="ARBA" id="ARBA00023065"/>
    </source>
</evidence>
<evidence type="ECO:0000313" key="16">
    <source>
        <dbReference type="RefSeq" id="XP_034246436.1"/>
    </source>
</evidence>
<dbReference type="InterPro" id="IPR002110">
    <property type="entry name" value="Ankyrin_rpt"/>
</dbReference>
<accession>A0A6P8ZCK1</accession>
<feature type="region of interest" description="Disordered" evidence="12">
    <location>
        <begin position="548"/>
        <end position="572"/>
    </location>
</feature>
<dbReference type="Gene3D" id="1.25.40.20">
    <property type="entry name" value="Ankyrin repeat-containing domain"/>
    <property type="match status" value="3"/>
</dbReference>
<dbReference type="OrthoDB" id="2157354at2759"/>
<dbReference type="Pfam" id="PF00520">
    <property type="entry name" value="Ion_trans"/>
    <property type="match status" value="1"/>
</dbReference>
<dbReference type="PROSITE" id="PS50088">
    <property type="entry name" value="ANK_REPEAT"/>
    <property type="match status" value="3"/>
</dbReference>
<evidence type="ECO:0000313" key="15">
    <source>
        <dbReference type="Proteomes" id="UP000515158"/>
    </source>
</evidence>
<evidence type="ECO:0000256" key="2">
    <source>
        <dbReference type="ARBA" id="ARBA00022448"/>
    </source>
</evidence>